<dbReference type="InterPro" id="IPR036249">
    <property type="entry name" value="Thioredoxin-like_sf"/>
</dbReference>
<dbReference type="Proteomes" id="UP000637002">
    <property type="component" value="Unassembled WGS sequence"/>
</dbReference>
<dbReference type="PROSITE" id="PS50405">
    <property type="entry name" value="GST_CTER"/>
    <property type="match status" value="1"/>
</dbReference>
<feature type="domain" description="GST N-terminal" evidence="2">
    <location>
        <begin position="1"/>
        <end position="81"/>
    </location>
</feature>
<proteinExistence type="inferred from homology"/>
<dbReference type="SFLD" id="SFLDS00019">
    <property type="entry name" value="Glutathione_Transferase_(cytos"/>
    <property type="match status" value="1"/>
</dbReference>
<gene>
    <name evidence="4" type="ORF">GCM10010994_33860</name>
</gene>
<dbReference type="AlphaFoldDB" id="A0A916XIE3"/>
<dbReference type="InterPro" id="IPR040079">
    <property type="entry name" value="Glutathione_S-Trfase"/>
</dbReference>
<organism evidence="4 5">
    <name type="scientific">Chelatococcus reniformis</name>
    <dbReference type="NCBI Taxonomy" id="1494448"/>
    <lineage>
        <taxon>Bacteria</taxon>
        <taxon>Pseudomonadati</taxon>
        <taxon>Pseudomonadota</taxon>
        <taxon>Alphaproteobacteria</taxon>
        <taxon>Hyphomicrobiales</taxon>
        <taxon>Chelatococcaceae</taxon>
        <taxon>Chelatococcus</taxon>
    </lineage>
</organism>
<evidence type="ECO:0000313" key="4">
    <source>
        <dbReference type="EMBL" id="GGC72721.1"/>
    </source>
</evidence>
<protein>
    <submittedName>
        <fullName evidence="4">Glutathione S-transferase</fullName>
    </submittedName>
</protein>
<dbReference type="PANTHER" id="PTHR44051:SF8">
    <property type="entry name" value="GLUTATHIONE S-TRANSFERASE GSTA"/>
    <property type="match status" value="1"/>
</dbReference>
<dbReference type="EMBL" id="BMGG01000006">
    <property type="protein sequence ID" value="GGC72721.1"/>
    <property type="molecule type" value="Genomic_DNA"/>
</dbReference>
<name>A0A916XIE3_9HYPH</name>
<dbReference type="InterPro" id="IPR010987">
    <property type="entry name" value="Glutathione-S-Trfase_C-like"/>
</dbReference>
<keyword evidence="5" id="KW-1185">Reference proteome</keyword>
<feature type="domain" description="GST C-terminal" evidence="3">
    <location>
        <begin position="86"/>
        <end position="211"/>
    </location>
</feature>
<evidence type="ECO:0000313" key="5">
    <source>
        <dbReference type="Proteomes" id="UP000637002"/>
    </source>
</evidence>
<dbReference type="Gene3D" id="1.20.1050.10">
    <property type="match status" value="1"/>
</dbReference>
<dbReference type="Pfam" id="PF00043">
    <property type="entry name" value="GST_C"/>
    <property type="match status" value="1"/>
</dbReference>
<dbReference type="PANTHER" id="PTHR44051">
    <property type="entry name" value="GLUTATHIONE S-TRANSFERASE-RELATED"/>
    <property type="match status" value="1"/>
</dbReference>
<evidence type="ECO:0000256" key="1">
    <source>
        <dbReference type="RuleBase" id="RU003494"/>
    </source>
</evidence>
<dbReference type="Gene3D" id="3.40.30.10">
    <property type="entry name" value="Glutaredoxin"/>
    <property type="match status" value="1"/>
</dbReference>
<dbReference type="Pfam" id="PF02798">
    <property type="entry name" value="GST_N"/>
    <property type="match status" value="1"/>
</dbReference>
<dbReference type="InterPro" id="IPR036282">
    <property type="entry name" value="Glutathione-S-Trfase_C_sf"/>
</dbReference>
<dbReference type="InterPro" id="IPR004045">
    <property type="entry name" value="Glutathione_S-Trfase_N"/>
</dbReference>
<dbReference type="PROSITE" id="PS50404">
    <property type="entry name" value="GST_NTER"/>
    <property type="match status" value="1"/>
</dbReference>
<dbReference type="SUPFAM" id="SSF47616">
    <property type="entry name" value="GST C-terminal domain-like"/>
    <property type="match status" value="1"/>
</dbReference>
<dbReference type="RefSeq" id="WP_188610369.1">
    <property type="nucleotide sequence ID" value="NZ_BMGG01000006.1"/>
</dbReference>
<dbReference type="SUPFAM" id="SSF52833">
    <property type="entry name" value="Thioredoxin-like"/>
    <property type="match status" value="1"/>
</dbReference>
<evidence type="ECO:0000259" key="3">
    <source>
        <dbReference type="PROSITE" id="PS50405"/>
    </source>
</evidence>
<sequence>MKLYNSLGPNPHAVRMFAAEKGITLDLVEVDVMGSEHRRTPYGDRVNVMMQTPAFEADDGQVICEITAICEYLEEIVPEPALVGRTAGERAETRMWMRRIDLNILEGRSRAGRATMARDFYIDKIKLLSVPAAKELNAIVTDRVLWLDQQMAGRTYICGDRYTLADIVLYCFMAFRAPAGGSNLPAEATNLRAWFERIRERPSASATAYPA</sequence>
<comment type="caution">
    <text evidence="4">The sequence shown here is derived from an EMBL/GenBank/DDBJ whole genome shotgun (WGS) entry which is preliminary data.</text>
</comment>
<evidence type="ECO:0000259" key="2">
    <source>
        <dbReference type="PROSITE" id="PS50404"/>
    </source>
</evidence>
<accession>A0A916XIE3</accession>
<reference evidence="4" key="1">
    <citation type="journal article" date="2014" name="Int. J. Syst. Evol. Microbiol.">
        <title>Complete genome sequence of Corynebacterium casei LMG S-19264T (=DSM 44701T), isolated from a smear-ripened cheese.</title>
        <authorList>
            <consortium name="US DOE Joint Genome Institute (JGI-PGF)"/>
            <person name="Walter F."/>
            <person name="Albersmeier A."/>
            <person name="Kalinowski J."/>
            <person name="Ruckert C."/>
        </authorList>
    </citation>
    <scope>NUCLEOTIDE SEQUENCE</scope>
    <source>
        <strain evidence="4">CGMCC 1.12919</strain>
    </source>
</reference>
<comment type="similarity">
    <text evidence="1">Belongs to the GST superfamily.</text>
</comment>
<reference evidence="4" key="2">
    <citation type="submission" date="2020-09" db="EMBL/GenBank/DDBJ databases">
        <authorList>
            <person name="Sun Q."/>
            <person name="Zhou Y."/>
        </authorList>
    </citation>
    <scope>NUCLEOTIDE SEQUENCE</scope>
    <source>
        <strain evidence="4">CGMCC 1.12919</strain>
    </source>
</reference>
<dbReference type="InterPro" id="IPR004046">
    <property type="entry name" value="GST_C"/>
</dbReference>
<dbReference type="SFLD" id="SFLDG00358">
    <property type="entry name" value="Main_(cytGST)"/>
    <property type="match status" value="1"/>
</dbReference>